<keyword evidence="2" id="KW-1185">Reference proteome</keyword>
<proteinExistence type="predicted"/>
<name>A0AAQ3K183_9LILI</name>
<dbReference type="EMBL" id="CP136891">
    <property type="protein sequence ID" value="WOK99194.1"/>
    <property type="molecule type" value="Genomic_DNA"/>
</dbReference>
<gene>
    <name evidence="1" type="ORF">Cni_G07906</name>
</gene>
<sequence>MGICNSCDALSAADSATAKLVLQDGKLQEFARPVMVSRVLEREPTCFLWDADDMVFDGFVSAVDAEDELRPGQLYFLLPISMLRRPLHAGEMAALAVKASAALGGCGKPATRERRLRRPAWQCPRLLA</sequence>
<protein>
    <submittedName>
        <fullName evidence="1">Uncharacterized protein</fullName>
    </submittedName>
</protein>
<organism evidence="1 2">
    <name type="scientific">Canna indica</name>
    <name type="common">Indian-shot</name>
    <dbReference type="NCBI Taxonomy" id="4628"/>
    <lineage>
        <taxon>Eukaryota</taxon>
        <taxon>Viridiplantae</taxon>
        <taxon>Streptophyta</taxon>
        <taxon>Embryophyta</taxon>
        <taxon>Tracheophyta</taxon>
        <taxon>Spermatophyta</taxon>
        <taxon>Magnoliopsida</taxon>
        <taxon>Liliopsida</taxon>
        <taxon>Zingiberales</taxon>
        <taxon>Cannaceae</taxon>
        <taxon>Canna</taxon>
    </lineage>
</organism>
<accession>A0AAQ3K183</accession>
<dbReference type="Pfam" id="PF14009">
    <property type="entry name" value="PADRE"/>
    <property type="match status" value="1"/>
</dbReference>
<evidence type="ECO:0000313" key="2">
    <source>
        <dbReference type="Proteomes" id="UP001327560"/>
    </source>
</evidence>
<dbReference type="Proteomes" id="UP001327560">
    <property type="component" value="Chromosome 2"/>
</dbReference>
<evidence type="ECO:0000313" key="1">
    <source>
        <dbReference type="EMBL" id="WOK99194.1"/>
    </source>
</evidence>
<dbReference type="PANTHER" id="PTHR33052">
    <property type="entry name" value="DUF4228 DOMAIN PROTEIN-RELATED"/>
    <property type="match status" value="1"/>
</dbReference>
<dbReference type="AlphaFoldDB" id="A0AAQ3K183"/>
<reference evidence="1 2" key="1">
    <citation type="submission" date="2023-10" db="EMBL/GenBank/DDBJ databases">
        <title>Chromosome-scale genome assembly provides insights into flower coloration mechanisms of Canna indica.</title>
        <authorList>
            <person name="Li C."/>
        </authorList>
    </citation>
    <scope>NUCLEOTIDE SEQUENCE [LARGE SCALE GENOMIC DNA]</scope>
    <source>
        <tissue evidence="1">Flower</tissue>
    </source>
</reference>
<dbReference type="InterPro" id="IPR025322">
    <property type="entry name" value="PADRE_dom"/>
</dbReference>